<name>A0ABQ8LPC5_LABRO</name>
<dbReference type="Proteomes" id="UP000830375">
    <property type="component" value="Unassembled WGS sequence"/>
</dbReference>
<protein>
    <submittedName>
        <fullName evidence="1">Mannosyl-oligosaccharide alpha-1,2-mannosidase 1B</fullName>
    </submittedName>
</protein>
<evidence type="ECO:0000313" key="2">
    <source>
        <dbReference type="Proteomes" id="UP000830375"/>
    </source>
</evidence>
<organism evidence="1 2">
    <name type="scientific">Labeo rohita</name>
    <name type="common">Indian major carp</name>
    <name type="synonym">Cyprinus rohita</name>
    <dbReference type="NCBI Taxonomy" id="84645"/>
    <lineage>
        <taxon>Eukaryota</taxon>
        <taxon>Metazoa</taxon>
        <taxon>Chordata</taxon>
        <taxon>Craniata</taxon>
        <taxon>Vertebrata</taxon>
        <taxon>Euteleostomi</taxon>
        <taxon>Actinopterygii</taxon>
        <taxon>Neopterygii</taxon>
        <taxon>Teleostei</taxon>
        <taxon>Ostariophysi</taxon>
        <taxon>Cypriniformes</taxon>
        <taxon>Cyprinidae</taxon>
        <taxon>Labeoninae</taxon>
        <taxon>Labeonini</taxon>
        <taxon>Labeo</taxon>
    </lineage>
</organism>
<reference evidence="1 2" key="1">
    <citation type="submission" date="2022-01" db="EMBL/GenBank/DDBJ databases">
        <title>A high-quality chromosome-level genome assembly of rohu carp, Labeo rohita.</title>
        <authorList>
            <person name="Arick M.A. II"/>
            <person name="Hsu C.-Y."/>
            <person name="Magbanua Z."/>
            <person name="Pechanova O."/>
            <person name="Grover C."/>
            <person name="Miller E."/>
            <person name="Thrash A."/>
            <person name="Ezzel L."/>
            <person name="Alam S."/>
            <person name="Benzie J."/>
            <person name="Hamilton M."/>
            <person name="Karsi A."/>
            <person name="Lawrence M.L."/>
            <person name="Peterson D.G."/>
        </authorList>
    </citation>
    <scope>NUCLEOTIDE SEQUENCE [LARGE SCALE GENOMIC DNA]</scope>
    <source>
        <strain evidence="2">BAU-BD-2019</strain>
        <tissue evidence="1">Blood</tissue>
    </source>
</reference>
<comment type="caution">
    <text evidence="1">The sequence shown here is derived from an EMBL/GenBank/DDBJ whole genome shotgun (WGS) entry which is preliminary data.</text>
</comment>
<accession>A0ABQ8LPC5</accession>
<keyword evidence="2" id="KW-1185">Reference proteome</keyword>
<proteinExistence type="predicted"/>
<gene>
    <name evidence="1" type="ORF">H4Q32_005740</name>
</gene>
<dbReference type="EMBL" id="JACTAM010000019">
    <property type="protein sequence ID" value="KAI2652505.1"/>
    <property type="molecule type" value="Genomic_DNA"/>
</dbReference>
<evidence type="ECO:0000313" key="1">
    <source>
        <dbReference type="EMBL" id="KAI2652505.1"/>
    </source>
</evidence>
<sequence>MATPIPGGPAHLESTRRSSVGRDALAHSWTRGHLKYAFPSEPPCTNLCEIGRMRSSFCWCILLTHPEPGLMTLMFLVTALPSLAQSGTIWHLHPDLWNLHVWLLDGMR</sequence>